<proteinExistence type="predicted"/>
<dbReference type="AlphaFoldDB" id="A0A850H5S5"/>
<keyword evidence="2" id="KW-1185">Reference proteome</keyword>
<dbReference type="RefSeq" id="WP_176268161.1">
    <property type="nucleotide sequence ID" value="NZ_JABWGV010000006.1"/>
</dbReference>
<protein>
    <submittedName>
        <fullName evidence="1">Uncharacterized protein</fullName>
    </submittedName>
</protein>
<organism evidence="1 2">
    <name type="scientific">Qipengyuania atrilutea</name>
    <dbReference type="NCBI Taxonomy" id="2744473"/>
    <lineage>
        <taxon>Bacteria</taxon>
        <taxon>Pseudomonadati</taxon>
        <taxon>Pseudomonadota</taxon>
        <taxon>Alphaproteobacteria</taxon>
        <taxon>Sphingomonadales</taxon>
        <taxon>Erythrobacteraceae</taxon>
        <taxon>Qipengyuania</taxon>
    </lineage>
</organism>
<gene>
    <name evidence="1" type="ORF">HUV48_12600</name>
</gene>
<dbReference type="EMBL" id="JABWGV010000006">
    <property type="protein sequence ID" value="NVD45847.1"/>
    <property type="molecule type" value="Genomic_DNA"/>
</dbReference>
<evidence type="ECO:0000313" key="1">
    <source>
        <dbReference type="EMBL" id="NVD45847.1"/>
    </source>
</evidence>
<evidence type="ECO:0000313" key="2">
    <source>
        <dbReference type="Proteomes" id="UP000561438"/>
    </source>
</evidence>
<sequence length="150" mass="16988">MLYQKIDLAIASVKPYRPELREATLSLFADDYAYRDKLVKDCERSGLRLLHNEAVSALLSRPSFDALGEIVVVRVGELTAMLTRRLTEIDRFAADTGKRLYVVCEPAAIVVLRAALHGLTTEVLARPSRWERMFRLGQIRAEIRQNGCAR</sequence>
<comment type="caution">
    <text evidence="1">The sequence shown here is derived from an EMBL/GenBank/DDBJ whole genome shotgun (WGS) entry which is preliminary data.</text>
</comment>
<reference evidence="1 2" key="1">
    <citation type="submission" date="2020-06" db="EMBL/GenBank/DDBJ databases">
        <title>Altererythrobacter sp. HHU K3-1.</title>
        <authorList>
            <person name="Zhang D."/>
            <person name="Xue H."/>
        </authorList>
    </citation>
    <scope>NUCLEOTIDE SEQUENCE [LARGE SCALE GENOMIC DNA]</scope>
    <source>
        <strain evidence="1 2">HHU K3-1</strain>
    </source>
</reference>
<name>A0A850H5S5_9SPHN</name>
<accession>A0A850H5S5</accession>
<dbReference type="Proteomes" id="UP000561438">
    <property type="component" value="Unassembled WGS sequence"/>
</dbReference>